<accession>A0ACC3C019</accession>
<comment type="caution">
    <text evidence="1">The sequence shown here is derived from an EMBL/GenBank/DDBJ whole genome shotgun (WGS) entry which is preliminary data.</text>
</comment>
<name>A0ACC3C019_PYRYE</name>
<evidence type="ECO:0000313" key="1">
    <source>
        <dbReference type="EMBL" id="KAK1863203.1"/>
    </source>
</evidence>
<gene>
    <name evidence="1" type="ORF">I4F81_005764</name>
</gene>
<protein>
    <submittedName>
        <fullName evidence="1">Uncharacterized protein</fullName>
    </submittedName>
</protein>
<organism evidence="1 2">
    <name type="scientific">Pyropia yezoensis</name>
    <name type="common">Susabi-nori</name>
    <name type="synonym">Porphyra yezoensis</name>
    <dbReference type="NCBI Taxonomy" id="2788"/>
    <lineage>
        <taxon>Eukaryota</taxon>
        <taxon>Rhodophyta</taxon>
        <taxon>Bangiophyceae</taxon>
        <taxon>Bangiales</taxon>
        <taxon>Bangiaceae</taxon>
        <taxon>Pyropia</taxon>
    </lineage>
</organism>
<sequence>MGGDGLGGHGADGWPLRRSCTLHSRAQSASTEPHRAVAAASPPAHQCVTWAGADGAAAAVAAAAGHVARPSACAWERAVHGVDGAVLRPPPPPPAPSSPIHYSAALPHHLPPT</sequence>
<reference evidence="1" key="1">
    <citation type="submission" date="2019-11" db="EMBL/GenBank/DDBJ databases">
        <title>Nori genome reveals adaptations in red seaweeds to the harsh intertidal environment.</title>
        <authorList>
            <person name="Wang D."/>
            <person name="Mao Y."/>
        </authorList>
    </citation>
    <scope>NUCLEOTIDE SEQUENCE</scope>
    <source>
        <tissue evidence="1">Gametophyte</tissue>
    </source>
</reference>
<dbReference type="Proteomes" id="UP000798662">
    <property type="component" value="Chromosome 2"/>
</dbReference>
<evidence type="ECO:0000313" key="2">
    <source>
        <dbReference type="Proteomes" id="UP000798662"/>
    </source>
</evidence>
<proteinExistence type="predicted"/>
<keyword evidence="2" id="KW-1185">Reference proteome</keyword>
<dbReference type="EMBL" id="CM020619">
    <property type="protein sequence ID" value="KAK1863203.1"/>
    <property type="molecule type" value="Genomic_DNA"/>
</dbReference>